<feature type="domain" description="Pyrroloquinoline quinone-dependent pyranose dehydrogenase beta-propeller" evidence="1">
    <location>
        <begin position="298"/>
        <end position="412"/>
    </location>
</feature>
<reference evidence="3" key="1">
    <citation type="journal article" date="2019" name="Int. J. Syst. Evol. Microbiol.">
        <title>The Global Catalogue of Microorganisms (GCM) 10K type strain sequencing project: providing services to taxonomists for standard genome sequencing and annotation.</title>
        <authorList>
            <consortium name="The Broad Institute Genomics Platform"/>
            <consortium name="The Broad Institute Genome Sequencing Center for Infectious Disease"/>
            <person name="Wu L."/>
            <person name="Ma J."/>
        </authorList>
    </citation>
    <scope>NUCLEOTIDE SEQUENCE [LARGE SCALE GENOMIC DNA]</scope>
    <source>
        <strain evidence="3">CCUG 63418</strain>
    </source>
</reference>
<dbReference type="Pfam" id="PF22807">
    <property type="entry name" value="TrAA12"/>
    <property type="match status" value="2"/>
</dbReference>
<dbReference type="InterPro" id="IPR011042">
    <property type="entry name" value="6-blade_b-propeller_TolB-like"/>
</dbReference>
<dbReference type="Proteomes" id="UP001596958">
    <property type="component" value="Unassembled WGS sequence"/>
</dbReference>
<organism evidence="2 3">
    <name type="scientific">Mucilaginibacter calamicampi</name>
    <dbReference type="NCBI Taxonomy" id="1302352"/>
    <lineage>
        <taxon>Bacteria</taxon>
        <taxon>Pseudomonadati</taxon>
        <taxon>Bacteroidota</taxon>
        <taxon>Sphingobacteriia</taxon>
        <taxon>Sphingobacteriales</taxon>
        <taxon>Sphingobacteriaceae</taxon>
        <taxon>Mucilaginibacter</taxon>
    </lineage>
</organism>
<sequence length="415" mass="45735">MTKNFHYPVWLLLAAVCLTGFSVAIKLTDYKADLKLPAGFSASIVADSLGTTRHIAVTDNGDIYVKMYSAKKGSGVYFLSDTDNDGRMDRKTGFATYPGTGIKIHNGYLYSASNNGVFRYKLNSKSEVVNPDKPETIVQGLVERKTGNTKSIALDDKGNLYVAIGSYSEECREKDSNKGMPGCPLLDSIGGIWKFKADKLNQTYADATHYARGIKSAIGVEWNTNTRSLFATQHGRANFDDRFPQYYTAQQNAEIPAETVYELHEGADAGWPFVYYDHIKKKKMLTPEYGGDGIKTVEDKYLDPAIAFPAHLAPNDLLFYNGDQFPARYKNGAFVALHSQSTVLKKGYFVAFVPFKNGKPAGEWEIFAELAGVDLQNPSGPIKYRPSGLAEGPDGSLYIADDVRGAIFKVTYKGK</sequence>
<dbReference type="InterPro" id="IPR054539">
    <property type="entry name" value="Beta-prop_PDH"/>
</dbReference>
<dbReference type="RefSeq" id="WP_377096862.1">
    <property type="nucleotide sequence ID" value="NZ_JBHTHU010000001.1"/>
</dbReference>
<dbReference type="PANTHER" id="PTHR19328:SF53">
    <property type="entry name" value="MEMBRANE PROTEIN"/>
    <property type="match status" value="1"/>
</dbReference>
<gene>
    <name evidence="2" type="ORF">ACFQZS_02175</name>
</gene>
<evidence type="ECO:0000313" key="2">
    <source>
        <dbReference type="EMBL" id="MFD0748929.1"/>
    </source>
</evidence>
<comment type="caution">
    <text evidence="2">The sequence shown here is derived from an EMBL/GenBank/DDBJ whole genome shotgun (WGS) entry which is preliminary data.</text>
</comment>
<protein>
    <submittedName>
        <fullName evidence="2">PQQ-dependent sugar dehydrogenase</fullName>
    </submittedName>
</protein>
<dbReference type="EMBL" id="JBHTHU010000001">
    <property type="protein sequence ID" value="MFD0748929.1"/>
    <property type="molecule type" value="Genomic_DNA"/>
</dbReference>
<name>A0ABW2YTM4_9SPHI</name>
<dbReference type="SUPFAM" id="SSF50952">
    <property type="entry name" value="Soluble quinoprotein glucose dehydrogenase"/>
    <property type="match status" value="1"/>
</dbReference>
<dbReference type="PANTHER" id="PTHR19328">
    <property type="entry name" value="HEDGEHOG-INTERACTING PROTEIN"/>
    <property type="match status" value="1"/>
</dbReference>
<dbReference type="InterPro" id="IPR011041">
    <property type="entry name" value="Quinoprot_gluc/sorb_DH_b-prop"/>
</dbReference>
<dbReference type="Gene3D" id="2.120.10.30">
    <property type="entry name" value="TolB, C-terminal domain"/>
    <property type="match status" value="1"/>
</dbReference>
<accession>A0ABW2YTM4</accession>
<feature type="domain" description="Pyrroloquinoline quinone-dependent pyranose dehydrogenase beta-propeller" evidence="1">
    <location>
        <begin position="35"/>
        <end position="262"/>
    </location>
</feature>
<proteinExistence type="predicted"/>
<evidence type="ECO:0000259" key="1">
    <source>
        <dbReference type="Pfam" id="PF22807"/>
    </source>
</evidence>
<keyword evidence="3" id="KW-1185">Reference proteome</keyword>
<evidence type="ECO:0000313" key="3">
    <source>
        <dbReference type="Proteomes" id="UP001596958"/>
    </source>
</evidence>